<dbReference type="AlphaFoldDB" id="A0ABD5ZIF5"/>
<organism evidence="1 2">
    <name type="scientific">Haloferax namakaokahaiae</name>
    <dbReference type="NCBI Taxonomy" id="1748331"/>
    <lineage>
        <taxon>Archaea</taxon>
        <taxon>Methanobacteriati</taxon>
        <taxon>Methanobacteriota</taxon>
        <taxon>Stenosarchaea group</taxon>
        <taxon>Halobacteria</taxon>
        <taxon>Halobacteriales</taxon>
        <taxon>Haloferacaceae</taxon>
        <taxon>Haloferax</taxon>
    </lineage>
</organism>
<reference evidence="1 2" key="1">
    <citation type="journal article" date="2019" name="Int. J. Syst. Evol. Microbiol.">
        <title>The Global Catalogue of Microorganisms (GCM) 10K type strain sequencing project: providing services to taxonomists for standard genome sequencing and annotation.</title>
        <authorList>
            <consortium name="The Broad Institute Genomics Platform"/>
            <consortium name="The Broad Institute Genome Sequencing Center for Infectious Disease"/>
            <person name="Wu L."/>
            <person name="Ma J."/>
        </authorList>
    </citation>
    <scope>NUCLEOTIDE SEQUENCE [LARGE SCALE GENOMIC DNA]</scope>
    <source>
        <strain evidence="1 2">DSM 29988</strain>
    </source>
</reference>
<dbReference type="RefSeq" id="WP_390225321.1">
    <property type="nucleotide sequence ID" value="NZ_JBHTAA010000005.1"/>
</dbReference>
<keyword evidence="2" id="KW-1185">Reference proteome</keyword>
<name>A0ABD5ZIF5_9EURY</name>
<gene>
    <name evidence="1" type="ORF">ACFQJC_16265</name>
</gene>
<sequence length="199" mass="21269">MTQFLDSLRDDHETPLSRLGSSKALYALTEGDMNADAVRAAAAADASAAADLFDQWTAAEANGDAATHFSNVAETARDHLETVAADDETDAPQLYDVLAEFETTDERLGGALARALVSLKATEQMVGFFVGDADPKSANSFRTVKSDLQDQLDELAEAVDELVDDEDLARTAADAVVQSAYDEYVETLEGMGIKPKNVC</sequence>
<evidence type="ECO:0000313" key="2">
    <source>
        <dbReference type="Proteomes" id="UP001596481"/>
    </source>
</evidence>
<dbReference type="EMBL" id="JBHTAA010000005">
    <property type="protein sequence ID" value="MFC7205074.1"/>
    <property type="molecule type" value="Genomic_DNA"/>
</dbReference>
<accession>A0ABD5ZIF5</accession>
<protein>
    <submittedName>
        <fullName evidence="1">Transcription antitermination protein</fullName>
    </submittedName>
</protein>
<evidence type="ECO:0000313" key="1">
    <source>
        <dbReference type="EMBL" id="MFC7205074.1"/>
    </source>
</evidence>
<dbReference type="Proteomes" id="UP001596481">
    <property type="component" value="Unassembled WGS sequence"/>
</dbReference>
<proteinExistence type="predicted"/>
<comment type="caution">
    <text evidence="1">The sequence shown here is derived from an EMBL/GenBank/DDBJ whole genome shotgun (WGS) entry which is preliminary data.</text>
</comment>